<reference evidence="4" key="1">
    <citation type="submission" date="2023-06" db="EMBL/GenBank/DDBJ databases">
        <title>Draft genome of Marssonina rosae.</title>
        <authorList>
            <person name="Cheng Q."/>
        </authorList>
    </citation>
    <scope>NUCLEOTIDE SEQUENCE</scope>
    <source>
        <strain evidence="4">R4</strain>
    </source>
</reference>
<evidence type="ECO:0000313" key="4">
    <source>
        <dbReference type="EMBL" id="KAK2629534.1"/>
    </source>
</evidence>
<feature type="region of interest" description="Disordered" evidence="1">
    <location>
        <begin position="45"/>
        <end position="91"/>
    </location>
</feature>
<dbReference type="Proteomes" id="UP001285354">
    <property type="component" value="Unassembled WGS sequence"/>
</dbReference>
<evidence type="ECO:0000256" key="1">
    <source>
        <dbReference type="SAM" id="MobiDB-lite"/>
    </source>
</evidence>
<feature type="chain" id="PRO_5041904869" evidence="3">
    <location>
        <begin position="19"/>
        <end position="225"/>
    </location>
</feature>
<keyword evidence="3" id="KW-0732">Signal</keyword>
<protein>
    <submittedName>
        <fullName evidence="4">Uncharacterized protein</fullName>
    </submittedName>
</protein>
<keyword evidence="2" id="KW-0812">Transmembrane</keyword>
<gene>
    <name evidence="4" type="ORF">QTJ16_000354</name>
</gene>
<keyword evidence="5" id="KW-1185">Reference proteome</keyword>
<dbReference type="EMBL" id="JAUBYV010000001">
    <property type="protein sequence ID" value="KAK2629534.1"/>
    <property type="molecule type" value="Genomic_DNA"/>
</dbReference>
<feature type="compositionally biased region" description="Polar residues" evidence="1">
    <location>
        <begin position="45"/>
        <end position="68"/>
    </location>
</feature>
<dbReference type="AlphaFoldDB" id="A0AAD9T6B9"/>
<organism evidence="4 5">
    <name type="scientific">Diplocarpon rosae</name>
    <dbReference type="NCBI Taxonomy" id="946125"/>
    <lineage>
        <taxon>Eukaryota</taxon>
        <taxon>Fungi</taxon>
        <taxon>Dikarya</taxon>
        <taxon>Ascomycota</taxon>
        <taxon>Pezizomycotina</taxon>
        <taxon>Leotiomycetes</taxon>
        <taxon>Helotiales</taxon>
        <taxon>Drepanopezizaceae</taxon>
        <taxon>Diplocarpon</taxon>
    </lineage>
</organism>
<accession>A0AAD9T6B9</accession>
<proteinExistence type="predicted"/>
<feature type="transmembrane region" description="Helical" evidence="2">
    <location>
        <begin position="200"/>
        <end position="219"/>
    </location>
</feature>
<keyword evidence="2" id="KW-0472">Membrane</keyword>
<name>A0AAD9T6B9_9HELO</name>
<feature type="region of interest" description="Disordered" evidence="1">
    <location>
        <begin position="113"/>
        <end position="139"/>
    </location>
</feature>
<feature type="signal peptide" evidence="3">
    <location>
        <begin position="1"/>
        <end position="18"/>
    </location>
</feature>
<comment type="caution">
    <text evidence="4">The sequence shown here is derived from an EMBL/GenBank/DDBJ whole genome shotgun (WGS) entry which is preliminary data.</text>
</comment>
<keyword evidence="2" id="KW-1133">Transmembrane helix</keyword>
<evidence type="ECO:0000256" key="2">
    <source>
        <dbReference type="SAM" id="Phobius"/>
    </source>
</evidence>
<evidence type="ECO:0000256" key="3">
    <source>
        <dbReference type="SAM" id="SignalP"/>
    </source>
</evidence>
<evidence type="ECO:0000313" key="5">
    <source>
        <dbReference type="Proteomes" id="UP001285354"/>
    </source>
</evidence>
<sequence>MKPTSPLSFLLFLQLASATSILEKLLPADCHRTSCNAFRSALLSSKPSTPPTRLTSPKFSSHQLSSPDTLGEEGFDNQPITPSTATPASVALSSEQPLSSAFLLSLANPASNPSIQKAPHHNKVEEALPSRPTSDLPTLRKEDARRYWASLRPASAGQDNQESEGSGPRLKFHLCGAGKFVSGHYVTLNGVRLVRDYSDLLVVGIVMLFLLSVVALEIVERVGRL</sequence>
<feature type="compositionally biased region" description="Polar residues" evidence="1">
    <location>
        <begin position="78"/>
        <end position="91"/>
    </location>
</feature>